<keyword evidence="2" id="KW-0719">Serine esterase</keyword>
<dbReference type="GO" id="GO:0052689">
    <property type="term" value="F:carboxylic ester hydrolase activity"/>
    <property type="evidence" value="ECO:0007669"/>
    <property type="project" value="UniProtKB-KW"/>
</dbReference>
<evidence type="ECO:0000256" key="4">
    <source>
        <dbReference type="ARBA" id="ARBA00023157"/>
    </source>
</evidence>
<dbReference type="InterPro" id="IPR002018">
    <property type="entry name" value="CarbesteraseB"/>
</dbReference>
<dbReference type="PANTHER" id="PTHR43142">
    <property type="entry name" value="CARBOXYLIC ESTER HYDROLASE"/>
    <property type="match status" value="1"/>
</dbReference>
<keyword evidence="4" id="KW-1015">Disulfide bond</keyword>
<feature type="domain" description="Carboxylesterase type B" evidence="7">
    <location>
        <begin position="25"/>
        <end position="546"/>
    </location>
</feature>
<evidence type="ECO:0000259" key="7">
    <source>
        <dbReference type="Pfam" id="PF00135"/>
    </source>
</evidence>
<dbReference type="EC" id="3.1.1.-" evidence="6"/>
<dbReference type="PROSITE" id="PS00122">
    <property type="entry name" value="CARBOXYLESTERASE_B_1"/>
    <property type="match status" value="1"/>
</dbReference>
<sequence>MLLLKTITLFLLIIQLYETNAVDVLITIPNGTLKGRLEFSLRKSVRFNAFQNIPYAKPPINDLRFMDPEPAEPWEGVLDASSTDQRPCFQVADWGNFTGQTEDCLYLNVYSPEKPYIDKSLPVIFYIYGGGFNSGYSGFYQAGPHYLIESGVVVVTVGYRVGPFGFLSTGEEGVPGNQGLKDQNLALRWVKDNIKYFGGDPDKITIMGGSAGGSSVTYHMMSPKSRGLFRAGISHSGSLLCPWSYQSEAKSLAYKLAVTIDPQFNLEATSEELVAYLKSVSAESIIAAAKSFGEGVGTEELVQGFFWAPVIEHEHDGAFITESPYQAVESGKMARVPLLIGINSEEALDRITYGYFPQSVKAYDADVKALVNKNMGITDPYRLVEVGTKIRNIYTNGGLLQENIANAIRYFSDMSFTRSVIRHAQLQSAYSDVYFYQFSYDGQLGGIRPALEGAERVAHSVEGSYVWCYGNSSNLESNSPADVLTSERFRTLLTNFVKYLDPTPEAISLLNRVIWPTVKNDDFKYLNINVTLNVDTDPKKETYSKWVELYENEAEKPYVTY</sequence>
<organism evidence="8 9">
    <name type="scientific">Psylliodes chrysocephalus</name>
    <dbReference type="NCBI Taxonomy" id="3402493"/>
    <lineage>
        <taxon>Eukaryota</taxon>
        <taxon>Metazoa</taxon>
        <taxon>Ecdysozoa</taxon>
        <taxon>Arthropoda</taxon>
        <taxon>Hexapoda</taxon>
        <taxon>Insecta</taxon>
        <taxon>Pterygota</taxon>
        <taxon>Neoptera</taxon>
        <taxon>Endopterygota</taxon>
        <taxon>Coleoptera</taxon>
        <taxon>Polyphaga</taxon>
        <taxon>Cucujiformia</taxon>
        <taxon>Chrysomeloidea</taxon>
        <taxon>Chrysomelidae</taxon>
        <taxon>Galerucinae</taxon>
        <taxon>Alticini</taxon>
        <taxon>Psylliodes</taxon>
    </lineage>
</organism>
<gene>
    <name evidence="8" type="ORF">PSYICH_LOCUS3613</name>
</gene>
<keyword evidence="6" id="KW-0732">Signal</keyword>
<reference evidence="8" key="1">
    <citation type="submission" date="2022-01" db="EMBL/GenBank/DDBJ databases">
        <authorList>
            <person name="King R."/>
        </authorList>
    </citation>
    <scope>NUCLEOTIDE SEQUENCE</scope>
</reference>
<evidence type="ECO:0000256" key="6">
    <source>
        <dbReference type="RuleBase" id="RU361235"/>
    </source>
</evidence>
<name>A0A9P0CQN8_9CUCU</name>
<protein>
    <recommendedName>
        <fullName evidence="6">Carboxylic ester hydrolase</fullName>
        <ecNumber evidence="6">3.1.1.-</ecNumber>
    </recommendedName>
</protein>
<evidence type="ECO:0000313" key="8">
    <source>
        <dbReference type="EMBL" id="CAH1102476.1"/>
    </source>
</evidence>
<evidence type="ECO:0000256" key="1">
    <source>
        <dbReference type="ARBA" id="ARBA00005964"/>
    </source>
</evidence>
<dbReference type="InterPro" id="IPR029058">
    <property type="entry name" value="AB_hydrolase_fold"/>
</dbReference>
<dbReference type="Proteomes" id="UP001153636">
    <property type="component" value="Chromosome 13"/>
</dbReference>
<proteinExistence type="inferred from homology"/>
<dbReference type="EMBL" id="OV651825">
    <property type="protein sequence ID" value="CAH1102476.1"/>
    <property type="molecule type" value="Genomic_DNA"/>
</dbReference>
<keyword evidence="3 6" id="KW-0378">Hydrolase</keyword>
<dbReference type="PANTHER" id="PTHR43142:SF1">
    <property type="entry name" value="CARBOXYLIC ESTER HYDROLASE"/>
    <property type="match status" value="1"/>
</dbReference>
<dbReference type="AlphaFoldDB" id="A0A9P0CQN8"/>
<comment type="similarity">
    <text evidence="1 6">Belongs to the type-B carboxylesterase/lipase family.</text>
</comment>
<dbReference type="Pfam" id="PF00135">
    <property type="entry name" value="COesterase"/>
    <property type="match status" value="1"/>
</dbReference>
<feature type="chain" id="PRO_5040543699" description="Carboxylic ester hydrolase" evidence="6">
    <location>
        <begin position="22"/>
        <end position="561"/>
    </location>
</feature>
<dbReference type="OrthoDB" id="6846267at2759"/>
<keyword evidence="9" id="KW-1185">Reference proteome</keyword>
<dbReference type="SUPFAM" id="SSF53474">
    <property type="entry name" value="alpha/beta-Hydrolases"/>
    <property type="match status" value="1"/>
</dbReference>
<dbReference type="PROSITE" id="PS00941">
    <property type="entry name" value="CARBOXYLESTERASE_B_2"/>
    <property type="match status" value="1"/>
</dbReference>
<keyword evidence="5" id="KW-0325">Glycoprotein</keyword>
<accession>A0A9P0CQN8</accession>
<dbReference type="InterPro" id="IPR019826">
    <property type="entry name" value="Carboxylesterase_B_AS"/>
</dbReference>
<evidence type="ECO:0000313" key="9">
    <source>
        <dbReference type="Proteomes" id="UP001153636"/>
    </source>
</evidence>
<evidence type="ECO:0000256" key="2">
    <source>
        <dbReference type="ARBA" id="ARBA00022487"/>
    </source>
</evidence>
<dbReference type="InterPro" id="IPR019819">
    <property type="entry name" value="Carboxylesterase_B_CS"/>
</dbReference>
<dbReference type="Gene3D" id="3.40.50.1820">
    <property type="entry name" value="alpha/beta hydrolase"/>
    <property type="match status" value="1"/>
</dbReference>
<evidence type="ECO:0000256" key="5">
    <source>
        <dbReference type="ARBA" id="ARBA00023180"/>
    </source>
</evidence>
<evidence type="ECO:0000256" key="3">
    <source>
        <dbReference type="ARBA" id="ARBA00022801"/>
    </source>
</evidence>
<feature type="signal peptide" evidence="6">
    <location>
        <begin position="1"/>
        <end position="21"/>
    </location>
</feature>